<dbReference type="InterPro" id="IPR021773">
    <property type="entry name" value="TPC11"/>
</dbReference>
<feature type="domain" description="Trafficking protein particle complex subunit 11" evidence="2">
    <location>
        <begin position="290"/>
        <end position="392"/>
    </location>
</feature>
<dbReference type="EMBL" id="NDIQ01000021">
    <property type="protein sequence ID" value="PRT54448.1"/>
    <property type="molecule type" value="Genomic_DNA"/>
</dbReference>
<evidence type="ECO:0008006" key="5">
    <source>
        <dbReference type="Google" id="ProtNLM"/>
    </source>
</evidence>
<proteinExistence type="predicted"/>
<dbReference type="AlphaFoldDB" id="A0A2T0FHH0"/>
<dbReference type="GeneID" id="36515816"/>
<dbReference type="Pfam" id="PF07919">
    <property type="entry name" value="Gryzun"/>
    <property type="match status" value="1"/>
</dbReference>
<dbReference type="InterPro" id="IPR012880">
    <property type="entry name" value="Gryzun"/>
</dbReference>
<dbReference type="OrthoDB" id="6278596at2759"/>
<protein>
    <recommendedName>
        <fullName evidence="5">Trafficking protein particle complex subunit 11</fullName>
    </recommendedName>
</protein>
<evidence type="ECO:0000259" key="2">
    <source>
        <dbReference type="Pfam" id="PF11817"/>
    </source>
</evidence>
<evidence type="ECO:0000259" key="1">
    <source>
        <dbReference type="Pfam" id="PF07919"/>
    </source>
</evidence>
<evidence type="ECO:0000313" key="3">
    <source>
        <dbReference type="EMBL" id="PRT54448.1"/>
    </source>
</evidence>
<dbReference type="PANTHER" id="PTHR14374">
    <property type="entry name" value="FOIE GRAS"/>
    <property type="match status" value="1"/>
</dbReference>
<dbReference type="Proteomes" id="UP000238350">
    <property type="component" value="Unassembled WGS sequence"/>
</dbReference>
<accession>A0A2T0FHH0</accession>
<dbReference type="PANTHER" id="PTHR14374:SF0">
    <property type="entry name" value="TRAFFICKING PROTEIN PARTICLE COMPLEX SUBUNIT 11"/>
    <property type="match status" value="1"/>
</dbReference>
<dbReference type="Pfam" id="PF11817">
    <property type="entry name" value="Foie-gras_1"/>
    <property type="match status" value="1"/>
</dbReference>
<comment type="caution">
    <text evidence="3">The sequence shown here is derived from an EMBL/GenBank/DDBJ whole genome shotgun (WGS) entry which is preliminary data.</text>
</comment>
<keyword evidence="4" id="KW-1185">Reference proteome</keyword>
<organism evidence="3 4">
    <name type="scientific">Wickerhamiella sorbophila</name>
    <dbReference type="NCBI Taxonomy" id="45607"/>
    <lineage>
        <taxon>Eukaryota</taxon>
        <taxon>Fungi</taxon>
        <taxon>Dikarya</taxon>
        <taxon>Ascomycota</taxon>
        <taxon>Saccharomycotina</taxon>
        <taxon>Dipodascomycetes</taxon>
        <taxon>Dipodascales</taxon>
        <taxon>Trichomonascaceae</taxon>
        <taxon>Wickerhamiella</taxon>
    </lineage>
</organism>
<dbReference type="RefSeq" id="XP_024664393.1">
    <property type="nucleotide sequence ID" value="XM_024808625.1"/>
</dbReference>
<evidence type="ECO:0000313" key="4">
    <source>
        <dbReference type="Proteomes" id="UP000238350"/>
    </source>
</evidence>
<gene>
    <name evidence="3" type="ORF">B9G98_02068</name>
</gene>
<name>A0A2T0FHH0_9ASCO</name>
<sequence>MDLHFVPLVLVGGLGGKPDEKQTPLSIQSVDLADDVRSNPALDVVKAALLARSYDTQPWIEPVKLGSPILHLKLCNEAFVYVRGERPSILSPKNKESSLFPDGLFTYEWVRKYSEYWPSTAVVFYEYTNQTDLQELGSQITQLKTKLTALDIRLVAIVTSTEAVASADLESAVAELRWSTGLAPRTGMLMLPPDANDVETSVFVETLWLLLGTNSADFFANRAREVRYKRDRLTSETASLRWDARYTLKLAIFSEFKYDVRGALRLYESAYDCVRQLFDNGLEPNDASAWCAARELLDTIALKVAKHALYLKDASMASKKYRYHLHSVTHLLQVQQLPSTPAWRAFNYFKLANLVKNATLNRPVGAFYPAAPGLSSALPRAGLLYLDAAKAATEPPVDMDPYKVVNIDVIEALNSAYTDLRPFPHTAGHALQMQAEYLLSLGEKAAALDAYERALPLLHPGWPQKATVARQILQLSSDDVQKATAQLALLATGESVELEETTRELGRFDTSLFDVEGTFHAQSGYLGRKVVSQITLHPKFNGTLRLATIKAIFTGKSVSIEHAESADPELDVYASGDANLVFSGGKPKTFELSMSVSEPGEVTMESVHIFGANPVFLQECKVKSAHVWLQHPVSSKTTRHLQLPNPREIEILSRKAQVAFEFDTFEKVAPQEKAACYLTIINNETEVSHVKLQVYLDEEGLNEQMVHEATLDVDAQSKSIETFDYTAPPQGTFSLRVAATYHTDSDPMPVKASESISIDTSNMLRTTFDLTPQYHPDPWKNLFVPDGDDMTPKIARGWVLQVTVLPLIKDAQLHDVRVEFESEDAEIESLPRPKYQGSLVHNKPVRASFGFVSRRKSRDLRSFDGKASVIITWSRNRTQEISNEYVLPPLRLSLTHQEPRALCLARVDGGTVHLDYYVENSTSHILTFAVTMGTSSDFAVQGPKGGSLRLLPFSRRKLSYDMVVMNDKRAVLPLLRIFDTTYKRALTVLPGNNTVTKGPNGLHLNL</sequence>
<dbReference type="STRING" id="45607.A0A2T0FHH0"/>
<feature type="domain" description="Gryzun putative trafficking through Golgi" evidence="1">
    <location>
        <begin position="570"/>
        <end position="993"/>
    </location>
</feature>
<reference evidence="3 4" key="1">
    <citation type="submission" date="2017-04" db="EMBL/GenBank/DDBJ databases">
        <title>Genome sequencing of [Candida] sorbophila.</title>
        <authorList>
            <person name="Ahn J.O."/>
        </authorList>
    </citation>
    <scope>NUCLEOTIDE SEQUENCE [LARGE SCALE GENOMIC DNA]</scope>
    <source>
        <strain evidence="3 4">DS02</strain>
    </source>
</reference>